<evidence type="ECO:0000313" key="2">
    <source>
        <dbReference type="Proteomes" id="UP000186308"/>
    </source>
</evidence>
<dbReference type="AlphaFoldDB" id="A0A8G2FHP4"/>
<sequence>MRLSVNHRRSSGDAIFHFCKMFFDYFNWKTLMDKRTTAAKRFVNPNDRAMAHGVKAVSRATLSRITSLSQFHRFLLLNHDAILDAAEGRKINWKGFLAQPEIVALDLRDGKGNRISEGRASRMWWEVRKYYETQNSAPTTDPSASKPALVNQAVVAPVARTVPKVPVVRSPPPSGHPVAHGDPMQEILGQFAAEEVKRHGYVPKLVQEIEATISANSREREDETPKK</sequence>
<dbReference type="EMBL" id="FTNE01000036">
    <property type="protein sequence ID" value="SIR47302.1"/>
    <property type="molecule type" value="Genomic_DNA"/>
</dbReference>
<proteinExistence type="predicted"/>
<accession>A0A8G2FHP4</accession>
<dbReference type="Proteomes" id="UP000186308">
    <property type="component" value="Unassembled WGS sequence"/>
</dbReference>
<protein>
    <submittedName>
        <fullName evidence="1">Uncharacterized protein</fullName>
    </submittedName>
</protein>
<name>A0A8G2FHP4_ACIRU</name>
<organism evidence="1 2">
    <name type="scientific">Acidiphilium rubrum</name>
    <dbReference type="NCBI Taxonomy" id="526"/>
    <lineage>
        <taxon>Bacteria</taxon>
        <taxon>Pseudomonadati</taxon>
        <taxon>Pseudomonadota</taxon>
        <taxon>Alphaproteobacteria</taxon>
        <taxon>Acetobacterales</taxon>
        <taxon>Acidocellaceae</taxon>
        <taxon>Acidiphilium</taxon>
    </lineage>
</organism>
<reference evidence="1 2" key="1">
    <citation type="submission" date="2017-01" db="EMBL/GenBank/DDBJ databases">
        <authorList>
            <person name="Varghese N."/>
            <person name="Submissions S."/>
        </authorList>
    </citation>
    <scope>NUCLEOTIDE SEQUENCE [LARGE SCALE GENOMIC DNA]</scope>
    <source>
        <strain evidence="1 2">ATCC 35905</strain>
    </source>
</reference>
<keyword evidence="2" id="KW-1185">Reference proteome</keyword>
<evidence type="ECO:0000313" key="1">
    <source>
        <dbReference type="EMBL" id="SIR47302.1"/>
    </source>
</evidence>
<gene>
    <name evidence="1" type="ORF">SAMN05421828_13623</name>
</gene>
<comment type="caution">
    <text evidence="1">The sequence shown here is derived from an EMBL/GenBank/DDBJ whole genome shotgun (WGS) entry which is preliminary data.</text>
</comment>